<comment type="caution">
    <text evidence="1">The sequence shown here is derived from an EMBL/GenBank/DDBJ whole genome shotgun (WGS) entry which is preliminary data.</text>
</comment>
<dbReference type="Proteomes" id="UP000543836">
    <property type="component" value="Unassembled WGS sequence"/>
</dbReference>
<accession>A0A7W7ELL7</accession>
<proteinExistence type="predicted"/>
<reference evidence="1 2" key="1">
    <citation type="submission" date="2020-08" db="EMBL/GenBank/DDBJ databases">
        <title>Genomic Encyclopedia of Type Strains, Phase IV (KMG-V): Genome sequencing to study the core and pangenomes of soil and plant-associated prokaryotes.</title>
        <authorList>
            <person name="Whitman W."/>
        </authorList>
    </citation>
    <scope>NUCLEOTIDE SEQUENCE [LARGE SCALE GENOMIC DNA]</scope>
    <source>
        <strain evidence="1 2">SEMIA 492</strain>
    </source>
</reference>
<evidence type="ECO:0000313" key="2">
    <source>
        <dbReference type="Proteomes" id="UP000543836"/>
    </source>
</evidence>
<organism evidence="1 2">
    <name type="scientific">Rhizobium leucaenae</name>
    <dbReference type="NCBI Taxonomy" id="29450"/>
    <lineage>
        <taxon>Bacteria</taxon>
        <taxon>Pseudomonadati</taxon>
        <taxon>Pseudomonadota</taxon>
        <taxon>Alphaproteobacteria</taxon>
        <taxon>Hyphomicrobiales</taxon>
        <taxon>Rhizobiaceae</taxon>
        <taxon>Rhizobium/Agrobacterium group</taxon>
        <taxon>Rhizobium</taxon>
    </lineage>
</organism>
<dbReference type="AlphaFoldDB" id="A0A7W7ELL7"/>
<protein>
    <submittedName>
        <fullName evidence="1">Uncharacterized protein</fullName>
    </submittedName>
</protein>
<keyword evidence="2" id="KW-1185">Reference proteome</keyword>
<gene>
    <name evidence="1" type="ORF">GGE60_004219</name>
</gene>
<dbReference type="EMBL" id="JACIIG010000011">
    <property type="protein sequence ID" value="MBB4570090.1"/>
    <property type="molecule type" value="Genomic_DNA"/>
</dbReference>
<name>A0A7W7ELL7_9HYPH</name>
<sequence>MLLAIAKLEEEGLINIEDAPLDKPIAEREKAAG</sequence>
<evidence type="ECO:0000313" key="1">
    <source>
        <dbReference type="EMBL" id="MBB4570090.1"/>
    </source>
</evidence>